<proteinExistence type="predicted"/>
<accession>A0ABX1S1Z5</accession>
<sequence length="754" mass="82315">MKRIFTLLLFLFLCLKISAQTDGITYQAVIIGPDVLELPGVDSEGNYLPTTTVAIRFTIFDSGNEVEFQEVQVTTTDEFGRINLIIGAVEHDDFEKISWDGTAKDLAVEIDFEGGSNFVDMSREVLTFVPYAYHRNITATGTLDVDDDTFLNRELTVNGPTNLNSTLSVNDGNETSLTGDLTVDGATNLNGTLDVNNKSTTNLSGALNVGEATGVEDVDAPTVLNGTLNVVGKTTVTDFEATGQSTFNELIANTLEVKEYTLLDSIVNIGNSNNDVINMTGGLSISSDKQINITSTVSGDDEGIGNYPMIIQGGNQGLAIKIEGNRTNANNFVSFWDTDPNGQMVGNARPSTMWGRIEGETPSEFDNNADYLFDQASLSYDIFDADLDLAWATIDIVIEGFDLAAAYTDFRPCLGFGACTTSPGFADIAASVASVALVLTKEGFAIAAKIRADTNRDNYDANKITYQGVTYASGAGDYAEYLLREHRSEKITFGDIVGVKGGKVSKHTHGAERLMVVSLKPIVLGNMPEAHKEEAYEKVAFMGQVPVKVFGKVNMGDYIIASGKNDGVGVAVNPSDISLENVKNIVGIAWEEKGGNTGFSMVNVAVGLNRNDNNPIIEKLEKKVLEQSAEINVLKTQMTKILEKLSNIEQGISPASINQTASGKKDTHDERKYEILDSPEGEIIYFEMRNEDFEHGLQMAQEQLLSEGVDLENHILWKRINNDPMFKEKLRGKLQTKFHKQLHYHKEVSKKAKH</sequence>
<keyword evidence="1" id="KW-0732">Signal</keyword>
<dbReference type="EMBL" id="JABBHF010000012">
    <property type="protein sequence ID" value="NMH89391.1"/>
    <property type="molecule type" value="Genomic_DNA"/>
</dbReference>
<protein>
    <recommendedName>
        <fullName evidence="4">Peptidase G2 IMC autoproteolytic cleavage domain-containing protein</fullName>
    </recommendedName>
</protein>
<comment type="caution">
    <text evidence="2">The sequence shown here is derived from an EMBL/GenBank/DDBJ whole genome shotgun (WGS) entry which is preliminary data.</text>
</comment>
<dbReference type="Gene3D" id="2.40.300.10">
    <property type="entry name" value="Head decoration protein D"/>
    <property type="match status" value="1"/>
</dbReference>
<reference evidence="2 3" key="1">
    <citation type="submission" date="2020-04" db="EMBL/GenBank/DDBJ databases">
        <title>A Flavivirga sp. nov.</title>
        <authorList>
            <person name="Sun X."/>
        </authorList>
    </citation>
    <scope>NUCLEOTIDE SEQUENCE [LARGE SCALE GENOMIC DNA]</scope>
    <source>
        <strain evidence="2 3">Y03</strain>
    </source>
</reference>
<evidence type="ECO:0008006" key="4">
    <source>
        <dbReference type="Google" id="ProtNLM"/>
    </source>
</evidence>
<feature type="signal peptide" evidence="1">
    <location>
        <begin position="1"/>
        <end position="21"/>
    </location>
</feature>
<evidence type="ECO:0000313" key="2">
    <source>
        <dbReference type="EMBL" id="NMH89391.1"/>
    </source>
</evidence>
<dbReference type="Proteomes" id="UP000746690">
    <property type="component" value="Unassembled WGS sequence"/>
</dbReference>
<evidence type="ECO:0000313" key="3">
    <source>
        <dbReference type="Proteomes" id="UP000746690"/>
    </source>
</evidence>
<keyword evidence="3" id="KW-1185">Reference proteome</keyword>
<evidence type="ECO:0000256" key="1">
    <source>
        <dbReference type="SAM" id="SignalP"/>
    </source>
</evidence>
<organism evidence="2 3">
    <name type="scientific">Flavivirga algicola</name>
    <dbReference type="NCBI Taxonomy" id="2729136"/>
    <lineage>
        <taxon>Bacteria</taxon>
        <taxon>Pseudomonadati</taxon>
        <taxon>Bacteroidota</taxon>
        <taxon>Flavobacteriia</taxon>
        <taxon>Flavobacteriales</taxon>
        <taxon>Flavobacteriaceae</taxon>
        <taxon>Flavivirga</taxon>
    </lineage>
</organism>
<dbReference type="RefSeq" id="WP_169676344.1">
    <property type="nucleotide sequence ID" value="NZ_JABBHF010000012.1"/>
</dbReference>
<name>A0ABX1S1Z5_9FLAO</name>
<feature type="chain" id="PRO_5046876006" description="Peptidase G2 IMC autoproteolytic cleavage domain-containing protein" evidence="1">
    <location>
        <begin position="22"/>
        <end position="754"/>
    </location>
</feature>
<gene>
    <name evidence="2" type="ORF">HHX25_17910</name>
</gene>